<evidence type="ECO:0000256" key="1">
    <source>
        <dbReference type="SAM" id="MobiDB-lite"/>
    </source>
</evidence>
<dbReference type="Pfam" id="PF02121">
    <property type="entry name" value="IP_trans"/>
    <property type="match status" value="3"/>
</dbReference>
<feature type="domain" description="Phosphatidylinositol transfer protein N-terminal" evidence="2">
    <location>
        <begin position="169"/>
        <end position="285"/>
    </location>
</feature>
<feature type="domain" description="Phosphatidylinositol transfer protein N-terminal" evidence="2">
    <location>
        <begin position="1"/>
        <end position="54"/>
    </location>
</feature>
<dbReference type="Gene3D" id="3.30.530.20">
    <property type="match status" value="2"/>
</dbReference>
<dbReference type="InterPro" id="IPR023393">
    <property type="entry name" value="START-like_dom_sf"/>
</dbReference>
<dbReference type="InterPro" id="IPR055261">
    <property type="entry name" value="PI_transfer_N"/>
</dbReference>
<evidence type="ECO:0000259" key="2">
    <source>
        <dbReference type="Pfam" id="PF02121"/>
    </source>
</evidence>
<proteinExistence type="predicted"/>
<organism evidence="3 4">
    <name type="scientific">Centaurea solstitialis</name>
    <name type="common">yellow star-thistle</name>
    <dbReference type="NCBI Taxonomy" id="347529"/>
    <lineage>
        <taxon>Eukaryota</taxon>
        <taxon>Viridiplantae</taxon>
        <taxon>Streptophyta</taxon>
        <taxon>Embryophyta</taxon>
        <taxon>Tracheophyta</taxon>
        <taxon>Spermatophyta</taxon>
        <taxon>Magnoliopsida</taxon>
        <taxon>eudicotyledons</taxon>
        <taxon>Gunneridae</taxon>
        <taxon>Pentapetalae</taxon>
        <taxon>asterids</taxon>
        <taxon>campanulids</taxon>
        <taxon>Asterales</taxon>
        <taxon>Asteraceae</taxon>
        <taxon>Carduoideae</taxon>
        <taxon>Cardueae</taxon>
        <taxon>Centaureinae</taxon>
        <taxon>Centaurea</taxon>
    </lineage>
</organism>
<dbReference type="GO" id="GO:0005548">
    <property type="term" value="F:phospholipid transporter activity"/>
    <property type="evidence" value="ECO:0007669"/>
    <property type="project" value="InterPro"/>
</dbReference>
<dbReference type="PANTHER" id="PTHR10658">
    <property type="entry name" value="PHOSPHATIDYLINOSITOL TRANSFER PROTEIN"/>
    <property type="match status" value="1"/>
</dbReference>
<gene>
    <name evidence="3" type="ORF">OSB04_029110</name>
</gene>
<name>A0AA38SIM1_9ASTR</name>
<dbReference type="Proteomes" id="UP001172457">
    <property type="component" value="Chromosome 7"/>
</dbReference>
<sequence>MPLSLEEYQVAQMYMVMKMQKQNTNSTEGVDVLENRNFEDGLFGKGRYTSKVYRSKGSGELKTPSKKKDAHSSFDPFSPSYLRARAHFHHRPFDHRRPTNRSTTAVAPAVRPPPSDHPPGSEDFRKKTSKRRNLDSFARLWRFEHISLTRAPIYAIQDGLINDCYGKNMIANYKCPYFTSFTLTVETIHKADNGHSENVHGLNKQQLANREIEIIDIASTSDDYWSYVIGSNDVDFSKFQSLRTTRGPLLEGWQDECKPVMTAYKLVTVDAPYWGFGSRLEQAMIAWYQQPEGATNLVVWANWHMVLLGERALFLESHRNCFAWIDEWHGMTVKMMRDIEKQSIPLSHETRGG</sequence>
<protein>
    <recommendedName>
        <fullName evidence="2">Phosphatidylinositol transfer protein N-terminal domain-containing protein</fullName>
    </recommendedName>
</protein>
<comment type="caution">
    <text evidence="3">The sequence shown here is derived from an EMBL/GenBank/DDBJ whole genome shotgun (WGS) entry which is preliminary data.</text>
</comment>
<dbReference type="AlphaFoldDB" id="A0AA38SIM1"/>
<dbReference type="SUPFAM" id="SSF55961">
    <property type="entry name" value="Bet v1-like"/>
    <property type="match status" value="2"/>
</dbReference>
<accession>A0AA38SIM1</accession>
<evidence type="ECO:0000313" key="4">
    <source>
        <dbReference type="Proteomes" id="UP001172457"/>
    </source>
</evidence>
<reference evidence="3" key="1">
    <citation type="submission" date="2023-03" db="EMBL/GenBank/DDBJ databases">
        <title>Chromosome-scale reference genome and RAD-based genetic map of yellow starthistle (Centaurea solstitialis) reveal putative structural variation and QTLs associated with invader traits.</title>
        <authorList>
            <person name="Reatini B."/>
            <person name="Cang F.A."/>
            <person name="Jiang Q."/>
            <person name="Mckibben M.T.W."/>
            <person name="Barker M.S."/>
            <person name="Rieseberg L.H."/>
            <person name="Dlugosch K.M."/>
        </authorList>
    </citation>
    <scope>NUCLEOTIDE SEQUENCE</scope>
    <source>
        <strain evidence="3">CAN-66</strain>
        <tissue evidence="3">Leaf</tissue>
    </source>
</reference>
<evidence type="ECO:0000313" key="3">
    <source>
        <dbReference type="EMBL" id="KAJ9542604.1"/>
    </source>
</evidence>
<feature type="region of interest" description="Disordered" evidence="1">
    <location>
        <begin position="90"/>
        <end position="129"/>
    </location>
</feature>
<keyword evidence="4" id="KW-1185">Reference proteome</keyword>
<dbReference type="EMBL" id="JARYMX010000007">
    <property type="protein sequence ID" value="KAJ9542604.1"/>
    <property type="molecule type" value="Genomic_DNA"/>
</dbReference>
<dbReference type="InterPro" id="IPR001666">
    <property type="entry name" value="PI_transfer"/>
</dbReference>
<dbReference type="PANTHER" id="PTHR10658:SF11">
    <property type="entry name" value="VIBRATOR, ISOFORM B"/>
    <property type="match status" value="1"/>
</dbReference>
<feature type="domain" description="Phosphatidylinositol transfer protein N-terminal" evidence="2">
    <location>
        <begin position="309"/>
        <end position="342"/>
    </location>
</feature>